<dbReference type="AlphaFoldDB" id="A0A8X6T8E7"/>
<evidence type="ECO:0000313" key="2">
    <source>
        <dbReference type="EMBL" id="GFS81463.1"/>
    </source>
</evidence>
<proteinExistence type="predicted"/>
<feature type="compositionally biased region" description="Polar residues" evidence="1">
    <location>
        <begin position="410"/>
        <end position="426"/>
    </location>
</feature>
<evidence type="ECO:0000256" key="1">
    <source>
        <dbReference type="SAM" id="MobiDB-lite"/>
    </source>
</evidence>
<protein>
    <submittedName>
        <fullName evidence="2">Uncharacterized protein</fullName>
    </submittedName>
</protein>
<comment type="caution">
    <text evidence="2">The sequence shown here is derived from an EMBL/GenBank/DDBJ whole genome shotgun (WGS) entry which is preliminary data.</text>
</comment>
<evidence type="ECO:0000313" key="3">
    <source>
        <dbReference type="Proteomes" id="UP000887013"/>
    </source>
</evidence>
<keyword evidence="3" id="KW-1185">Reference proteome</keyword>
<reference evidence="2" key="1">
    <citation type="submission" date="2020-08" db="EMBL/GenBank/DDBJ databases">
        <title>Multicomponent nature underlies the extraordinary mechanical properties of spider dragline silk.</title>
        <authorList>
            <person name="Kono N."/>
            <person name="Nakamura H."/>
            <person name="Mori M."/>
            <person name="Yoshida Y."/>
            <person name="Ohtoshi R."/>
            <person name="Malay A.D."/>
            <person name="Moran D.A.P."/>
            <person name="Tomita M."/>
            <person name="Numata K."/>
            <person name="Arakawa K."/>
        </authorList>
    </citation>
    <scope>NUCLEOTIDE SEQUENCE</scope>
</reference>
<dbReference type="Proteomes" id="UP000887013">
    <property type="component" value="Unassembled WGS sequence"/>
</dbReference>
<sequence length="506" mass="55601">MDLQSDLTPHWSASRRENSFRGCNYCRLSGRLGPGLRGCPGWVFRSYMPLSCTSSSSRTPLKGSMNLHRAFVYHRICKNQLIDNIPNSKESDIKFNSNSSSIRLHPFNIPSNDLQENFQEYIAAPILSESVHYGSDPIYEVPNDQADLASIGVTPAIELNLIPDPYPCPEPSVGPLSAPSFIPELDQHMPSSPVPLRPAPLAISCPNTFAPGFSSPVASFCAQDEGPNFQPTTASTPIVDWVVIGPVATPPVPFPISVAGVEPSRGPFVTLTFLTLIALKGLALLTLFFDRLSLGASLYHLWLTLLLSSSRRTHYHLLVLRRSALRLLRSLRTPCTYCEKPFKTQKGLNSKLVSIHSYGTKNREGFLHPIRASTRQPSITDFISVGSPEIIEISIGGRTSRRRSWPRTPGNSSKTKQHQTTDWPTKSSSSAAGPSSSAPSTDEPLTKGSDPVEASKLQKLFRANQKTVLQSILSGPPRYCQILPAIVEDHFRLVFSESPTIQLSNF</sequence>
<feature type="compositionally biased region" description="Low complexity" evidence="1">
    <location>
        <begin position="427"/>
        <end position="440"/>
    </location>
</feature>
<dbReference type="EMBL" id="BMAW01097750">
    <property type="protein sequence ID" value="GFS81463.1"/>
    <property type="molecule type" value="Genomic_DNA"/>
</dbReference>
<name>A0A8X6T8E7_NEPPI</name>
<accession>A0A8X6T8E7</accession>
<gene>
    <name evidence="2" type="ORF">NPIL_367321</name>
</gene>
<organism evidence="2 3">
    <name type="scientific">Nephila pilipes</name>
    <name type="common">Giant wood spider</name>
    <name type="synonym">Nephila maculata</name>
    <dbReference type="NCBI Taxonomy" id="299642"/>
    <lineage>
        <taxon>Eukaryota</taxon>
        <taxon>Metazoa</taxon>
        <taxon>Ecdysozoa</taxon>
        <taxon>Arthropoda</taxon>
        <taxon>Chelicerata</taxon>
        <taxon>Arachnida</taxon>
        <taxon>Araneae</taxon>
        <taxon>Araneomorphae</taxon>
        <taxon>Entelegynae</taxon>
        <taxon>Araneoidea</taxon>
        <taxon>Nephilidae</taxon>
        <taxon>Nephila</taxon>
    </lineage>
</organism>
<feature type="region of interest" description="Disordered" evidence="1">
    <location>
        <begin position="398"/>
        <end position="450"/>
    </location>
</feature>